<feature type="domain" description="HAMP" evidence="12">
    <location>
        <begin position="354"/>
        <end position="405"/>
    </location>
</feature>
<gene>
    <name evidence="13" type="ORF">R1T40_19575</name>
</gene>
<keyword evidence="14" id="KW-1185">Reference proteome</keyword>
<dbReference type="InterPro" id="IPR038188">
    <property type="entry name" value="TorS_sensor_sf"/>
</dbReference>
<evidence type="ECO:0000256" key="7">
    <source>
        <dbReference type="ARBA" id="ARBA00022777"/>
    </source>
</evidence>
<dbReference type="PANTHER" id="PTHR43065">
    <property type="entry name" value="SENSOR HISTIDINE KINASE"/>
    <property type="match status" value="1"/>
</dbReference>
<evidence type="ECO:0000259" key="12">
    <source>
        <dbReference type="PROSITE" id="PS50885"/>
    </source>
</evidence>
<organism evidence="13 14">
    <name type="scientific">Tritonibacter scottomollicae</name>
    <name type="common">Epibacterium scottomollicae</name>
    <dbReference type="NCBI Taxonomy" id="483013"/>
    <lineage>
        <taxon>Bacteria</taxon>
        <taxon>Pseudomonadati</taxon>
        <taxon>Pseudomonadota</taxon>
        <taxon>Alphaproteobacteria</taxon>
        <taxon>Rhodobacterales</taxon>
        <taxon>Paracoccaceae</taxon>
        <taxon>Tritonibacter</taxon>
    </lineage>
</organism>
<evidence type="ECO:0000256" key="5">
    <source>
        <dbReference type="ARBA" id="ARBA00022679"/>
    </source>
</evidence>
<proteinExistence type="predicted"/>
<dbReference type="EMBL" id="CP136704">
    <property type="protein sequence ID" value="WOI33099.1"/>
    <property type="molecule type" value="Genomic_DNA"/>
</dbReference>
<reference evidence="13 14" key="1">
    <citation type="submission" date="2023-10" db="EMBL/GenBank/DDBJ databases">
        <title>Eight complete genome sequences of bacteria isolated from laboratory stock of Giant Kelp gametophytes.</title>
        <authorList>
            <person name="Tolentino B."/>
            <person name="Nuzhdin S."/>
        </authorList>
    </citation>
    <scope>NUCLEOTIDE SEQUENCE [LARGE SCALE GENOMIC DNA]</scope>
    <source>
        <strain evidence="13 14">LC.270.F.C4</strain>
    </source>
</reference>
<evidence type="ECO:0000256" key="9">
    <source>
        <dbReference type="ARBA" id="ARBA00023012"/>
    </source>
</evidence>
<sequence length="650" mass="71700">MKRFLERTIPRIWTRLFILTVLAVLLTWIVIALAIQALQDARSVVSEISTTHVPDLTQTSQLSAQIADLAILSNELLFATSIQSSPIRTATTDLSRFLVERLEKPEIEGETREIVAQLDVIAQRLDRMQRLEQAIREDMSRLRWLGVELEEETSALVADFSFNIQSQTRKIVTENNENRRAAKARFLAQDIQSRDQFSALASELSRLISVVFQIADASSHDQMKQLEDIYADSVSRVFSMLRQDSDRTEFLTIQQSLSALEAVTIGPEGLARHRQEWLSQRNEVQAQLEHSFNALSRLQKSLQNDARDQRQALAATVQAFSLQSDRRQSVLLIATVLALAGGFGILFLYVRPVIIRPMQNLTGAMHAIASGQAARIDDFDQRHDEIGQLTRAVHAFQTSVHERDQAIAQLQATQNELVQAGKMAALGNLSAGISHELNQPLGAIKQRLHMLQAAIAAADTQAQARQTAKISDLTDRMERIIQHLRKFARRSEYLRERVQLQPLVQSAMGLMSPQFTEHGATPMIDSTLSTISFIGDPVLVEQVIVNLLSNASDAIAQTGKAGEIRIESHPAAEGNSAFSVVDTGAGLGDLEPHDIIEPFVTSKPPGAGLGLGLSISYNILKGLGGDLVICSRRDQGVRATVTLPSGDLST</sequence>
<evidence type="ECO:0000256" key="6">
    <source>
        <dbReference type="ARBA" id="ARBA00022741"/>
    </source>
</evidence>
<evidence type="ECO:0000256" key="2">
    <source>
        <dbReference type="ARBA" id="ARBA00004370"/>
    </source>
</evidence>
<evidence type="ECO:0000313" key="13">
    <source>
        <dbReference type="EMBL" id="WOI33099.1"/>
    </source>
</evidence>
<dbReference type="SUPFAM" id="SSF47384">
    <property type="entry name" value="Homodimeric domain of signal transducing histidine kinase"/>
    <property type="match status" value="1"/>
</dbReference>
<evidence type="ECO:0000256" key="3">
    <source>
        <dbReference type="ARBA" id="ARBA00012438"/>
    </source>
</evidence>
<feature type="domain" description="Histidine kinase" evidence="11">
    <location>
        <begin position="432"/>
        <end position="647"/>
    </location>
</feature>
<dbReference type="SUPFAM" id="SSF158472">
    <property type="entry name" value="HAMP domain-like"/>
    <property type="match status" value="1"/>
</dbReference>
<evidence type="ECO:0000256" key="10">
    <source>
        <dbReference type="SAM" id="Phobius"/>
    </source>
</evidence>
<dbReference type="EC" id="2.7.13.3" evidence="3"/>
<name>A0ABZ0HGI7_TRISK</name>
<protein>
    <recommendedName>
        <fullName evidence="3">histidine kinase</fullName>
        <ecNumber evidence="3">2.7.13.3</ecNumber>
    </recommendedName>
</protein>
<evidence type="ECO:0000256" key="8">
    <source>
        <dbReference type="ARBA" id="ARBA00022840"/>
    </source>
</evidence>
<feature type="transmembrane region" description="Helical" evidence="10">
    <location>
        <begin position="12"/>
        <end position="35"/>
    </location>
</feature>
<dbReference type="RefSeq" id="WP_317385321.1">
    <property type="nucleotide sequence ID" value="NZ_CP136704.1"/>
</dbReference>
<dbReference type="InterPro" id="IPR036097">
    <property type="entry name" value="HisK_dim/P_sf"/>
</dbReference>
<keyword evidence="4" id="KW-0597">Phosphoprotein</keyword>
<dbReference type="GO" id="GO:0005524">
    <property type="term" value="F:ATP binding"/>
    <property type="evidence" value="ECO:0007669"/>
    <property type="project" value="UniProtKB-KW"/>
</dbReference>
<keyword evidence="6" id="KW-0547">Nucleotide-binding</keyword>
<evidence type="ECO:0000313" key="14">
    <source>
        <dbReference type="Proteomes" id="UP001302666"/>
    </source>
</evidence>
<dbReference type="Proteomes" id="UP001302666">
    <property type="component" value="Chromosome"/>
</dbReference>
<dbReference type="InterPro" id="IPR036890">
    <property type="entry name" value="HATPase_C_sf"/>
</dbReference>
<dbReference type="InterPro" id="IPR003594">
    <property type="entry name" value="HATPase_dom"/>
</dbReference>
<keyword evidence="7" id="KW-0418">Kinase</keyword>
<keyword evidence="10" id="KW-0812">Transmembrane</keyword>
<comment type="catalytic activity">
    <reaction evidence="1">
        <text>ATP + protein L-histidine = ADP + protein N-phospho-L-histidine.</text>
        <dbReference type="EC" id="2.7.13.3"/>
    </reaction>
</comment>
<dbReference type="Pfam" id="PF02518">
    <property type="entry name" value="HATPase_c"/>
    <property type="match status" value="1"/>
</dbReference>
<keyword evidence="5" id="KW-0808">Transferase</keyword>
<accession>A0ABZ0HGI7</accession>
<dbReference type="PRINTS" id="PR00344">
    <property type="entry name" value="BCTRLSENSOR"/>
</dbReference>
<feature type="transmembrane region" description="Helical" evidence="10">
    <location>
        <begin position="330"/>
        <end position="350"/>
    </location>
</feature>
<keyword evidence="10" id="KW-1133">Transmembrane helix</keyword>
<dbReference type="InterPro" id="IPR003660">
    <property type="entry name" value="HAMP_dom"/>
</dbReference>
<dbReference type="Gene3D" id="6.10.340.10">
    <property type="match status" value="1"/>
</dbReference>
<evidence type="ECO:0000256" key="4">
    <source>
        <dbReference type="ARBA" id="ARBA00022553"/>
    </source>
</evidence>
<dbReference type="SMART" id="SM00304">
    <property type="entry name" value="HAMP"/>
    <property type="match status" value="1"/>
</dbReference>
<dbReference type="InterPro" id="IPR005467">
    <property type="entry name" value="His_kinase_dom"/>
</dbReference>
<dbReference type="InterPro" id="IPR004358">
    <property type="entry name" value="Sig_transdc_His_kin-like_C"/>
</dbReference>
<dbReference type="InterPro" id="IPR003661">
    <property type="entry name" value="HisK_dim/P_dom"/>
</dbReference>
<comment type="subcellular location">
    <subcellularLocation>
        <location evidence="2">Membrane</location>
    </subcellularLocation>
</comment>
<dbReference type="CDD" id="cd00082">
    <property type="entry name" value="HisKA"/>
    <property type="match status" value="1"/>
</dbReference>
<keyword evidence="9" id="KW-0902">Two-component regulatory system</keyword>
<dbReference type="SMART" id="SM00387">
    <property type="entry name" value="HATPase_c"/>
    <property type="match status" value="1"/>
</dbReference>
<dbReference type="Pfam" id="PF00512">
    <property type="entry name" value="HisKA"/>
    <property type="match status" value="1"/>
</dbReference>
<dbReference type="Pfam" id="PF00672">
    <property type="entry name" value="HAMP"/>
    <property type="match status" value="1"/>
</dbReference>
<dbReference type="SMART" id="SM00388">
    <property type="entry name" value="HisKA"/>
    <property type="match status" value="1"/>
</dbReference>
<dbReference type="Gene3D" id="1.20.58.920">
    <property type="match status" value="1"/>
</dbReference>
<dbReference type="PROSITE" id="PS50885">
    <property type="entry name" value="HAMP"/>
    <property type="match status" value="1"/>
</dbReference>
<keyword evidence="10" id="KW-0472">Membrane</keyword>
<keyword evidence="8 13" id="KW-0067">ATP-binding</keyword>
<evidence type="ECO:0000259" key="11">
    <source>
        <dbReference type="PROSITE" id="PS50109"/>
    </source>
</evidence>
<dbReference type="PROSITE" id="PS50109">
    <property type="entry name" value="HIS_KIN"/>
    <property type="match status" value="1"/>
</dbReference>
<dbReference type="Gene3D" id="3.30.565.10">
    <property type="entry name" value="Histidine kinase-like ATPase, C-terminal domain"/>
    <property type="match status" value="1"/>
</dbReference>
<dbReference type="SUPFAM" id="SSF55874">
    <property type="entry name" value="ATPase domain of HSP90 chaperone/DNA topoisomerase II/histidine kinase"/>
    <property type="match status" value="1"/>
</dbReference>
<dbReference type="Gene3D" id="1.10.287.130">
    <property type="match status" value="1"/>
</dbReference>
<dbReference type="PANTHER" id="PTHR43065:SF46">
    <property type="entry name" value="C4-DICARBOXYLATE TRANSPORT SENSOR PROTEIN DCTB"/>
    <property type="match status" value="1"/>
</dbReference>
<dbReference type="CDD" id="cd06225">
    <property type="entry name" value="HAMP"/>
    <property type="match status" value="1"/>
</dbReference>
<evidence type="ECO:0000256" key="1">
    <source>
        <dbReference type="ARBA" id="ARBA00000085"/>
    </source>
</evidence>